<dbReference type="Gene3D" id="1.20.5.1930">
    <property type="match status" value="1"/>
</dbReference>
<evidence type="ECO:0000313" key="3">
    <source>
        <dbReference type="EMBL" id="CAA9269565.1"/>
    </source>
</evidence>
<dbReference type="Pfam" id="PF07730">
    <property type="entry name" value="HisKA_3"/>
    <property type="match status" value="1"/>
</dbReference>
<dbReference type="GO" id="GO:0046983">
    <property type="term" value="F:protein dimerization activity"/>
    <property type="evidence" value="ECO:0007669"/>
    <property type="project" value="InterPro"/>
</dbReference>
<dbReference type="EMBL" id="CADCTP010000258">
    <property type="protein sequence ID" value="CAA9269565.1"/>
    <property type="molecule type" value="Genomic_DNA"/>
</dbReference>
<feature type="transmembrane region" description="Helical" evidence="1">
    <location>
        <begin position="136"/>
        <end position="153"/>
    </location>
</feature>
<feature type="domain" description="Signal transduction histidine kinase subgroup 3 dimerisation and phosphoacceptor" evidence="2">
    <location>
        <begin position="175"/>
        <end position="208"/>
    </location>
</feature>
<feature type="transmembrane region" description="Helical" evidence="1">
    <location>
        <begin position="6"/>
        <end position="25"/>
    </location>
</feature>
<feature type="transmembrane region" description="Helical" evidence="1">
    <location>
        <begin position="61"/>
        <end position="83"/>
    </location>
</feature>
<dbReference type="GO" id="GO:0016020">
    <property type="term" value="C:membrane"/>
    <property type="evidence" value="ECO:0007669"/>
    <property type="project" value="InterPro"/>
</dbReference>
<organism evidence="3">
    <name type="scientific">uncultured Mycobacteriales bacterium</name>
    <dbReference type="NCBI Taxonomy" id="581187"/>
    <lineage>
        <taxon>Bacteria</taxon>
        <taxon>Bacillati</taxon>
        <taxon>Actinomycetota</taxon>
        <taxon>Actinomycetes</taxon>
        <taxon>Mycobacteriales</taxon>
        <taxon>environmental samples</taxon>
    </lineage>
</organism>
<reference evidence="3" key="1">
    <citation type="submission" date="2020-02" db="EMBL/GenBank/DDBJ databases">
        <authorList>
            <person name="Meier V. D."/>
        </authorList>
    </citation>
    <scope>NUCLEOTIDE SEQUENCE</scope>
    <source>
        <strain evidence="3">AVDCRST_MAG41</strain>
    </source>
</reference>
<keyword evidence="1" id="KW-0472">Membrane</keyword>
<sequence length="211" mass="21415">MLAAVSSAVGLIAIVRLLAVVMIAPVELADKALGPALATLGLTALPAAAEYLTRDALAADLRLATLALLADLGVVVLVAARIGSGPAADYHSLGVAALAAALFGVRGVLLGLGLGLGVAVLAAWQPIPVDSAAELPARYALVGILVATVRHLFTQEVGLRERLRAASEQVARAEERDRLARDLHDSATATLTGMRLSLAGLRAMLAAEAAA</sequence>
<accession>A0A6J4J6U8</accession>
<dbReference type="AlphaFoldDB" id="A0A6J4J6U8"/>
<dbReference type="GO" id="GO:0000155">
    <property type="term" value="F:phosphorelay sensor kinase activity"/>
    <property type="evidence" value="ECO:0007669"/>
    <property type="project" value="InterPro"/>
</dbReference>
<feature type="non-terminal residue" evidence="3">
    <location>
        <position position="211"/>
    </location>
</feature>
<evidence type="ECO:0000256" key="1">
    <source>
        <dbReference type="SAM" id="Phobius"/>
    </source>
</evidence>
<gene>
    <name evidence="3" type="ORF">AVDCRST_MAG41-2782</name>
</gene>
<name>A0A6J4J6U8_9ACTN</name>
<keyword evidence="1" id="KW-1133">Transmembrane helix</keyword>
<evidence type="ECO:0000259" key="2">
    <source>
        <dbReference type="Pfam" id="PF07730"/>
    </source>
</evidence>
<feature type="transmembrane region" description="Helical" evidence="1">
    <location>
        <begin position="95"/>
        <end position="124"/>
    </location>
</feature>
<keyword evidence="1" id="KW-0812">Transmembrane</keyword>
<dbReference type="InterPro" id="IPR011712">
    <property type="entry name" value="Sig_transdc_His_kin_sub3_dim/P"/>
</dbReference>
<protein>
    <recommendedName>
        <fullName evidence="2">Signal transduction histidine kinase subgroup 3 dimerisation and phosphoacceptor domain-containing protein</fullName>
    </recommendedName>
</protein>
<proteinExistence type="predicted"/>